<evidence type="ECO:0000313" key="2">
    <source>
        <dbReference type="EMBL" id="CAB1456416.1"/>
    </source>
</evidence>
<comment type="caution">
    <text evidence="2">The sequence shown here is derived from an EMBL/GenBank/DDBJ whole genome shotgun (WGS) entry which is preliminary data.</text>
</comment>
<keyword evidence="3" id="KW-1185">Reference proteome</keyword>
<accession>A0A9N7VXV6</accession>
<protein>
    <submittedName>
        <fullName evidence="2">Uncharacterized protein</fullName>
    </submittedName>
</protein>
<organism evidence="2 3">
    <name type="scientific">Pleuronectes platessa</name>
    <name type="common">European plaice</name>
    <dbReference type="NCBI Taxonomy" id="8262"/>
    <lineage>
        <taxon>Eukaryota</taxon>
        <taxon>Metazoa</taxon>
        <taxon>Chordata</taxon>
        <taxon>Craniata</taxon>
        <taxon>Vertebrata</taxon>
        <taxon>Euteleostomi</taxon>
        <taxon>Actinopterygii</taxon>
        <taxon>Neopterygii</taxon>
        <taxon>Teleostei</taxon>
        <taxon>Neoteleostei</taxon>
        <taxon>Acanthomorphata</taxon>
        <taxon>Carangaria</taxon>
        <taxon>Pleuronectiformes</taxon>
        <taxon>Pleuronectoidei</taxon>
        <taxon>Pleuronectidae</taxon>
        <taxon>Pleuronectes</taxon>
    </lineage>
</organism>
<name>A0A9N7VXV6_PLEPL</name>
<evidence type="ECO:0000313" key="3">
    <source>
        <dbReference type="Proteomes" id="UP001153269"/>
    </source>
</evidence>
<evidence type="ECO:0000256" key="1">
    <source>
        <dbReference type="SAM" id="MobiDB-lite"/>
    </source>
</evidence>
<proteinExistence type="predicted"/>
<dbReference type="Proteomes" id="UP001153269">
    <property type="component" value="Unassembled WGS sequence"/>
</dbReference>
<dbReference type="AlphaFoldDB" id="A0A9N7VXV6"/>
<sequence>MPGGKRGLVAPQNTFLENIVRRSSAAACVSSSSSTCATNCASSSDVTDSSPFTSRREEPVEELVGMGVRVMGGEKVLVQKESSGALNPD</sequence>
<reference evidence="2" key="1">
    <citation type="submission" date="2020-03" db="EMBL/GenBank/DDBJ databases">
        <authorList>
            <person name="Weist P."/>
        </authorList>
    </citation>
    <scope>NUCLEOTIDE SEQUENCE</scope>
</reference>
<feature type="region of interest" description="Disordered" evidence="1">
    <location>
        <begin position="39"/>
        <end position="58"/>
    </location>
</feature>
<gene>
    <name evidence="2" type="ORF">PLEPLA_LOCUS44200</name>
</gene>
<dbReference type="EMBL" id="CADEAL010004297">
    <property type="protein sequence ID" value="CAB1456416.1"/>
    <property type="molecule type" value="Genomic_DNA"/>
</dbReference>